<evidence type="ECO:0000256" key="3">
    <source>
        <dbReference type="ARBA" id="ARBA00022989"/>
    </source>
</evidence>
<evidence type="ECO:0000313" key="6">
    <source>
        <dbReference type="EMBL" id="KAK6353962.1"/>
    </source>
</evidence>
<dbReference type="AlphaFoldDB" id="A0AAV9V264"/>
<comment type="caution">
    <text evidence="6">The sequence shown here is derived from an EMBL/GenBank/DDBJ whole genome shotgun (WGS) entry which is preliminary data.</text>
</comment>
<keyword evidence="2 5" id="KW-0812">Transmembrane</keyword>
<proteinExistence type="predicted"/>
<feature type="transmembrane region" description="Helical" evidence="5">
    <location>
        <begin position="260"/>
        <end position="280"/>
    </location>
</feature>
<feature type="transmembrane region" description="Helical" evidence="5">
    <location>
        <begin position="62"/>
        <end position="79"/>
    </location>
</feature>
<dbReference type="GO" id="GO:0000324">
    <property type="term" value="C:fungal-type vacuole"/>
    <property type="evidence" value="ECO:0007669"/>
    <property type="project" value="TreeGrafter"/>
</dbReference>
<organism evidence="6 7">
    <name type="scientific">Orbilia blumenaviensis</name>
    <dbReference type="NCBI Taxonomy" id="1796055"/>
    <lineage>
        <taxon>Eukaryota</taxon>
        <taxon>Fungi</taxon>
        <taxon>Dikarya</taxon>
        <taxon>Ascomycota</taxon>
        <taxon>Pezizomycotina</taxon>
        <taxon>Orbiliomycetes</taxon>
        <taxon>Orbiliales</taxon>
        <taxon>Orbiliaceae</taxon>
        <taxon>Orbilia</taxon>
    </lineage>
</organism>
<reference evidence="6 7" key="1">
    <citation type="submission" date="2019-10" db="EMBL/GenBank/DDBJ databases">
        <authorList>
            <person name="Palmer J.M."/>
        </authorList>
    </citation>
    <scope>NUCLEOTIDE SEQUENCE [LARGE SCALE GENOMIC DNA]</scope>
    <source>
        <strain evidence="6 7">TWF730</strain>
    </source>
</reference>
<keyword evidence="4 5" id="KW-0472">Membrane</keyword>
<gene>
    <name evidence="6" type="ORF">TWF730_008382</name>
</gene>
<evidence type="ECO:0000256" key="4">
    <source>
        <dbReference type="ARBA" id="ARBA00023136"/>
    </source>
</evidence>
<dbReference type="EMBL" id="JAVHNS010000005">
    <property type="protein sequence ID" value="KAK6353962.1"/>
    <property type="molecule type" value="Genomic_DNA"/>
</dbReference>
<comment type="subcellular location">
    <subcellularLocation>
        <location evidence="1">Membrane</location>
        <topology evidence="1">Multi-pass membrane protein</topology>
    </subcellularLocation>
</comment>
<feature type="transmembrane region" description="Helical" evidence="5">
    <location>
        <begin position="181"/>
        <end position="203"/>
    </location>
</feature>
<dbReference type="InterPro" id="IPR007568">
    <property type="entry name" value="RTA1"/>
</dbReference>
<evidence type="ECO:0000256" key="2">
    <source>
        <dbReference type="ARBA" id="ARBA00022692"/>
    </source>
</evidence>
<evidence type="ECO:0008006" key="8">
    <source>
        <dbReference type="Google" id="ProtNLM"/>
    </source>
</evidence>
<feature type="transmembrane region" description="Helical" evidence="5">
    <location>
        <begin position="99"/>
        <end position="126"/>
    </location>
</feature>
<feature type="transmembrane region" description="Helical" evidence="5">
    <location>
        <begin position="138"/>
        <end position="161"/>
    </location>
</feature>
<feature type="transmembrane region" description="Helical" evidence="5">
    <location>
        <begin position="35"/>
        <end position="55"/>
    </location>
</feature>
<accession>A0AAV9V264</accession>
<keyword evidence="3 5" id="KW-1133">Transmembrane helix</keyword>
<sequence>MVWNGDESIRPNNTDLCTIDTCPVSDSVYGYAPELAPNIVFLVLFSLSTIGFIVVGIWKKTWGFFVAMSLGGLLEIVGYVGRVGGSSDPFNGLGGQSFIIQICCLTVAPACYAAGIYLCLARIVIAFGEEISRIKPRWYTYIFVACDLISLITQSVGGAIASTADTEKNSKLGADITLGGLAFQVFTLTLFMVLCGEFAWRCWSRRDMFDEKQRGLRESRRFKYFLYAMAAATFFIYVRCVYRVAELSEGWNGPLMTNEIYLITLEATMVILACFALNIFHPGICFEASYASRSGAEKEYSGSSDEIVN</sequence>
<protein>
    <recommendedName>
        <fullName evidence="8">Sphingoid long-chain base transporter RSB1</fullName>
    </recommendedName>
</protein>
<name>A0AAV9V264_9PEZI</name>
<keyword evidence="7" id="KW-1185">Reference proteome</keyword>
<evidence type="ECO:0000256" key="5">
    <source>
        <dbReference type="SAM" id="Phobius"/>
    </source>
</evidence>
<dbReference type="GO" id="GO:0005886">
    <property type="term" value="C:plasma membrane"/>
    <property type="evidence" value="ECO:0007669"/>
    <property type="project" value="TreeGrafter"/>
</dbReference>
<dbReference type="PANTHER" id="PTHR31465:SF7">
    <property type="entry name" value="SPHINGOID LONG-CHAIN BASE TRANSPORTER RSB1"/>
    <property type="match status" value="1"/>
</dbReference>
<feature type="transmembrane region" description="Helical" evidence="5">
    <location>
        <begin position="224"/>
        <end position="245"/>
    </location>
</feature>
<evidence type="ECO:0000256" key="1">
    <source>
        <dbReference type="ARBA" id="ARBA00004141"/>
    </source>
</evidence>
<dbReference type="Proteomes" id="UP001373714">
    <property type="component" value="Unassembled WGS sequence"/>
</dbReference>
<dbReference type="Pfam" id="PF04479">
    <property type="entry name" value="RTA1"/>
    <property type="match status" value="1"/>
</dbReference>
<evidence type="ECO:0000313" key="7">
    <source>
        <dbReference type="Proteomes" id="UP001373714"/>
    </source>
</evidence>
<dbReference type="PANTHER" id="PTHR31465">
    <property type="entry name" value="PROTEIN RTA1-RELATED"/>
    <property type="match status" value="1"/>
</dbReference>